<dbReference type="SUPFAM" id="SSF56176">
    <property type="entry name" value="FAD-binding/transporter-associated domain-like"/>
    <property type="match status" value="1"/>
</dbReference>
<evidence type="ECO:0000256" key="4">
    <source>
        <dbReference type="ARBA" id="ARBA00022692"/>
    </source>
</evidence>
<dbReference type="InterPro" id="IPR051676">
    <property type="entry name" value="UPF0053_domain"/>
</dbReference>
<dbReference type="InterPro" id="IPR044751">
    <property type="entry name" value="Ion_transp-like_CBS"/>
</dbReference>
<dbReference type="Pfam" id="PF03471">
    <property type="entry name" value="CorC_HlyC"/>
    <property type="match status" value="1"/>
</dbReference>
<keyword evidence="7 9" id="KW-0129">CBS domain</keyword>
<keyword evidence="8 10" id="KW-0472">Membrane</keyword>
<dbReference type="InterPro" id="IPR016169">
    <property type="entry name" value="FAD-bd_PCMH_sub2"/>
</dbReference>
<evidence type="ECO:0000256" key="8">
    <source>
        <dbReference type="ARBA" id="ARBA00023136"/>
    </source>
</evidence>
<feature type="transmembrane region" description="Helical" evidence="11">
    <location>
        <begin position="141"/>
        <end position="160"/>
    </location>
</feature>
<gene>
    <name evidence="14" type="ORF">CSCA_0913</name>
</gene>
<evidence type="ECO:0000259" key="13">
    <source>
        <dbReference type="PROSITE" id="PS51846"/>
    </source>
</evidence>
<keyword evidence="5" id="KW-0677">Repeat</keyword>
<keyword evidence="15" id="KW-1185">Reference proteome</keyword>
<evidence type="ECO:0000259" key="12">
    <source>
        <dbReference type="PROSITE" id="PS51371"/>
    </source>
</evidence>
<dbReference type="InterPro" id="IPR005170">
    <property type="entry name" value="Transptr-assoc_dom"/>
</dbReference>
<evidence type="ECO:0000313" key="15">
    <source>
        <dbReference type="Proteomes" id="UP000033115"/>
    </source>
</evidence>
<evidence type="ECO:0000256" key="1">
    <source>
        <dbReference type="ARBA" id="ARBA00004651"/>
    </source>
</evidence>
<dbReference type="InterPro" id="IPR002550">
    <property type="entry name" value="CNNM"/>
</dbReference>
<comment type="subcellular location">
    <subcellularLocation>
        <location evidence="1">Cell membrane</location>
        <topology evidence="1">Multi-pass membrane protein</topology>
    </subcellularLocation>
</comment>
<dbReference type="Proteomes" id="UP000033115">
    <property type="component" value="Chromosome"/>
</dbReference>
<protein>
    <recommendedName>
        <fullName evidence="16">Hemolysin</fullName>
    </recommendedName>
</protein>
<dbReference type="PROSITE" id="PS51846">
    <property type="entry name" value="CNNM"/>
    <property type="match status" value="1"/>
</dbReference>
<evidence type="ECO:0000256" key="11">
    <source>
        <dbReference type="SAM" id="Phobius"/>
    </source>
</evidence>
<evidence type="ECO:0000256" key="3">
    <source>
        <dbReference type="ARBA" id="ARBA00022475"/>
    </source>
</evidence>
<dbReference type="PANTHER" id="PTHR43099">
    <property type="entry name" value="UPF0053 PROTEIN YRKA"/>
    <property type="match status" value="1"/>
</dbReference>
<evidence type="ECO:0000256" key="5">
    <source>
        <dbReference type="ARBA" id="ARBA00022737"/>
    </source>
</evidence>
<feature type="domain" description="CBS" evidence="12">
    <location>
        <begin position="226"/>
        <end position="285"/>
    </location>
</feature>
<dbReference type="InterPro" id="IPR000644">
    <property type="entry name" value="CBS_dom"/>
</dbReference>
<accession>A0A0E3M7T6</accession>
<dbReference type="AlphaFoldDB" id="A0A0E3M7T6"/>
<dbReference type="GO" id="GO:0005886">
    <property type="term" value="C:plasma membrane"/>
    <property type="evidence" value="ECO:0007669"/>
    <property type="project" value="UniProtKB-SubCell"/>
</dbReference>
<evidence type="ECO:0008006" key="16">
    <source>
        <dbReference type="Google" id="ProtNLM"/>
    </source>
</evidence>
<dbReference type="HOGENOM" id="CLU_015237_4_0_9"/>
<comment type="similarity">
    <text evidence="2">Belongs to the UPF0053 family.</text>
</comment>
<dbReference type="Pfam" id="PF00571">
    <property type="entry name" value="CBS"/>
    <property type="match status" value="2"/>
</dbReference>
<evidence type="ECO:0000256" key="10">
    <source>
        <dbReference type="PROSITE-ProRule" id="PRU01193"/>
    </source>
</evidence>
<keyword evidence="6 10" id="KW-1133">Transmembrane helix</keyword>
<evidence type="ECO:0000256" key="6">
    <source>
        <dbReference type="ARBA" id="ARBA00022989"/>
    </source>
</evidence>
<sequence>MESDPSPDPSIMGQFILIAILTLINAFFSLAEIALVSVNKNKIKLMAEQGNKKAQLLEKFIKEPTKALSTIQVGITLAAFLSSASASTGIANKFTKFLTNIGVPYSSEVSIVIITIVLSYVTLVFGELLPKRIALQKPDAFAMRSIGVIVFLSKITSPFVKLLSGSINILVKVFGLDKKNTEETISKEEIKSLVEVGREYGVINETEKQMINGIFEFDDKLAKEVMTPRPDVFLINVNTPHDEIMDELMDEKYSRIPVYEDDIDNIIGILYMKDLFIEIHKNHNKNIDIRKMLHTPYFVLESKNIDELFKELQTTRNHMAVLIDEYGGFSGIATIEDLIEEVMGEIDDEYDDSEPDIKKVDNDTFVVSGSISVDNFNNYLNLNLISEYSDTIGGFVVDLLGHIPHNGERKAVNYENIIFKIEEVKDRRIEKVKVCMAKEV</sequence>
<dbReference type="EMBL" id="CP009933">
    <property type="protein sequence ID" value="AKA68038.1"/>
    <property type="molecule type" value="Genomic_DNA"/>
</dbReference>
<dbReference type="Pfam" id="PF01595">
    <property type="entry name" value="CNNM"/>
    <property type="match status" value="1"/>
</dbReference>
<dbReference type="CDD" id="cd04590">
    <property type="entry name" value="CBS_pair_CorC_HlyC_assoc"/>
    <property type="match status" value="1"/>
</dbReference>
<dbReference type="Gene3D" id="3.10.580.10">
    <property type="entry name" value="CBS-domain"/>
    <property type="match status" value="1"/>
</dbReference>
<evidence type="ECO:0000256" key="7">
    <source>
        <dbReference type="ARBA" id="ARBA00023122"/>
    </source>
</evidence>
<feature type="transmembrane region" description="Helical" evidence="11">
    <location>
        <begin position="67"/>
        <end position="91"/>
    </location>
</feature>
<dbReference type="InterPro" id="IPR046342">
    <property type="entry name" value="CBS_dom_sf"/>
</dbReference>
<feature type="transmembrane region" description="Helical" evidence="11">
    <location>
        <begin position="12"/>
        <end position="36"/>
    </location>
</feature>
<feature type="domain" description="CBS" evidence="12">
    <location>
        <begin position="292"/>
        <end position="349"/>
    </location>
</feature>
<dbReference type="GO" id="GO:0050660">
    <property type="term" value="F:flavin adenine dinucleotide binding"/>
    <property type="evidence" value="ECO:0007669"/>
    <property type="project" value="InterPro"/>
</dbReference>
<name>A0A0E3M7T6_CLOSL</name>
<keyword evidence="3" id="KW-1003">Cell membrane</keyword>
<feature type="transmembrane region" description="Helical" evidence="11">
    <location>
        <begin position="111"/>
        <end position="129"/>
    </location>
</feature>
<dbReference type="FunFam" id="3.10.580.10:FF:000002">
    <property type="entry name" value="Magnesium/cobalt efflux protein CorC"/>
    <property type="match status" value="1"/>
</dbReference>
<dbReference type="SUPFAM" id="SSF54631">
    <property type="entry name" value="CBS-domain pair"/>
    <property type="match status" value="1"/>
</dbReference>
<proteinExistence type="inferred from homology"/>
<dbReference type="Gene3D" id="3.30.465.10">
    <property type="match status" value="1"/>
</dbReference>
<dbReference type="KEGG" id="csq:CSCA_0913"/>
<keyword evidence="4 10" id="KW-0812">Transmembrane</keyword>
<dbReference type="PROSITE" id="PS51371">
    <property type="entry name" value="CBS"/>
    <property type="match status" value="2"/>
</dbReference>
<reference evidence="14 15" key="1">
    <citation type="journal article" date="2015" name="J. Biotechnol.">
        <title>Complete genome sequence of a malodorant-producing acetogen, Clostridium scatologenes ATCC 25775(T).</title>
        <authorList>
            <person name="Zhu Z."/>
            <person name="Guo T."/>
            <person name="Zheng H."/>
            <person name="Song T."/>
            <person name="Ouyang P."/>
            <person name="Xie J."/>
        </authorList>
    </citation>
    <scope>NUCLEOTIDE SEQUENCE [LARGE SCALE GENOMIC DNA]</scope>
    <source>
        <strain evidence="14 15">ATCC 25775</strain>
    </source>
</reference>
<dbReference type="SMART" id="SM01091">
    <property type="entry name" value="CorC_HlyC"/>
    <property type="match status" value="1"/>
</dbReference>
<evidence type="ECO:0000256" key="2">
    <source>
        <dbReference type="ARBA" id="ARBA00006337"/>
    </source>
</evidence>
<dbReference type="InterPro" id="IPR036318">
    <property type="entry name" value="FAD-bd_PCMH-like_sf"/>
</dbReference>
<organism evidence="14 15">
    <name type="scientific">Clostridium scatologenes</name>
    <dbReference type="NCBI Taxonomy" id="1548"/>
    <lineage>
        <taxon>Bacteria</taxon>
        <taxon>Bacillati</taxon>
        <taxon>Bacillota</taxon>
        <taxon>Clostridia</taxon>
        <taxon>Eubacteriales</taxon>
        <taxon>Clostridiaceae</taxon>
        <taxon>Clostridium</taxon>
    </lineage>
</organism>
<feature type="domain" description="CNNM transmembrane" evidence="13">
    <location>
        <begin position="7"/>
        <end position="207"/>
    </location>
</feature>
<dbReference type="PANTHER" id="PTHR43099:SF2">
    <property type="entry name" value="UPF0053 PROTEIN YRKA"/>
    <property type="match status" value="1"/>
</dbReference>
<dbReference type="RefSeq" id="WP_029159540.1">
    <property type="nucleotide sequence ID" value="NZ_CP009933.1"/>
</dbReference>
<evidence type="ECO:0000256" key="9">
    <source>
        <dbReference type="PROSITE-ProRule" id="PRU00703"/>
    </source>
</evidence>
<dbReference type="STRING" id="1548.CSCA_0913"/>
<evidence type="ECO:0000313" key="14">
    <source>
        <dbReference type="EMBL" id="AKA68038.1"/>
    </source>
</evidence>